<evidence type="ECO:0000256" key="1">
    <source>
        <dbReference type="SAM" id="MobiDB-lite"/>
    </source>
</evidence>
<evidence type="ECO:0000313" key="2">
    <source>
        <dbReference type="EMBL" id="KAK0720718.1"/>
    </source>
</evidence>
<organism evidence="2 3">
    <name type="scientific">Lasiosphaeris hirsuta</name>
    <dbReference type="NCBI Taxonomy" id="260670"/>
    <lineage>
        <taxon>Eukaryota</taxon>
        <taxon>Fungi</taxon>
        <taxon>Dikarya</taxon>
        <taxon>Ascomycota</taxon>
        <taxon>Pezizomycotina</taxon>
        <taxon>Sordariomycetes</taxon>
        <taxon>Sordariomycetidae</taxon>
        <taxon>Sordariales</taxon>
        <taxon>Lasiosphaeriaceae</taxon>
        <taxon>Lasiosphaeris</taxon>
    </lineage>
</organism>
<feature type="region of interest" description="Disordered" evidence="1">
    <location>
        <begin position="332"/>
        <end position="363"/>
    </location>
</feature>
<dbReference type="Proteomes" id="UP001172102">
    <property type="component" value="Unassembled WGS sequence"/>
</dbReference>
<protein>
    <submittedName>
        <fullName evidence="2">Uncharacterized protein</fullName>
    </submittedName>
</protein>
<evidence type="ECO:0000313" key="3">
    <source>
        <dbReference type="Proteomes" id="UP001172102"/>
    </source>
</evidence>
<feature type="region of interest" description="Disordered" evidence="1">
    <location>
        <begin position="86"/>
        <end position="109"/>
    </location>
</feature>
<reference evidence="2" key="1">
    <citation type="submission" date="2023-06" db="EMBL/GenBank/DDBJ databases">
        <title>Genome-scale phylogeny and comparative genomics of the fungal order Sordariales.</title>
        <authorList>
            <consortium name="Lawrence Berkeley National Laboratory"/>
            <person name="Hensen N."/>
            <person name="Bonometti L."/>
            <person name="Westerberg I."/>
            <person name="Brannstrom I.O."/>
            <person name="Guillou S."/>
            <person name="Cros-Aarteil S."/>
            <person name="Calhoun S."/>
            <person name="Haridas S."/>
            <person name="Kuo A."/>
            <person name="Mondo S."/>
            <person name="Pangilinan J."/>
            <person name="Riley R."/>
            <person name="Labutti K."/>
            <person name="Andreopoulos B."/>
            <person name="Lipzen A."/>
            <person name="Chen C."/>
            <person name="Yanf M."/>
            <person name="Daum C."/>
            <person name="Ng V."/>
            <person name="Clum A."/>
            <person name="Steindorff A."/>
            <person name="Ohm R."/>
            <person name="Martin F."/>
            <person name="Silar P."/>
            <person name="Natvig D."/>
            <person name="Lalanne C."/>
            <person name="Gautier V."/>
            <person name="Ament-Velasquez S.L."/>
            <person name="Kruys A."/>
            <person name="Hutchinson M.I."/>
            <person name="Powell A.J."/>
            <person name="Barry K."/>
            <person name="Miller A.N."/>
            <person name="Grigoriev I.V."/>
            <person name="Debuchy R."/>
            <person name="Gladieux P."/>
            <person name="Thoren M.H."/>
            <person name="Johannesson H."/>
        </authorList>
    </citation>
    <scope>NUCLEOTIDE SEQUENCE</scope>
    <source>
        <strain evidence="2">SMH4607-1</strain>
    </source>
</reference>
<keyword evidence="3" id="KW-1185">Reference proteome</keyword>
<dbReference type="EMBL" id="JAUKUA010000003">
    <property type="protein sequence ID" value="KAK0720718.1"/>
    <property type="molecule type" value="Genomic_DNA"/>
</dbReference>
<feature type="region of interest" description="Disordered" evidence="1">
    <location>
        <begin position="180"/>
        <end position="248"/>
    </location>
</feature>
<feature type="compositionally biased region" description="Low complexity" evidence="1">
    <location>
        <begin position="190"/>
        <end position="199"/>
    </location>
</feature>
<dbReference type="AlphaFoldDB" id="A0AA40ARL9"/>
<name>A0AA40ARL9_9PEZI</name>
<proteinExistence type="predicted"/>
<comment type="caution">
    <text evidence="2">The sequence shown here is derived from an EMBL/GenBank/DDBJ whole genome shotgun (WGS) entry which is preliminary data.</text>
</comment>
<accession>A0AA40ARL9</accession>
<gene>
    <name evidence="2" type="ORF">B0H67DRAFT_200563</name>
</gene>
<sequence>MEEMEEAMRRVIDPSSLEFDEYAWAHWPKDPVYVAMPTRLENGQGGTIYFQNTPAGELELPNNFNPAKVAKAERMALGDLGNQFYVSRTRPKSKEEEEEEMDEPPTLHRPEVYVSNEPWRGGYKVSTYINSADENTKPASFWERSPLNTLLEGWEPHRVAEIRKARDVCQFALKRPEFTKPGEAPARASTNNTTTNNTTINYSDTLEQVEDVVSNSEDDDENDNDWSQVWSGDPNEYEVLSDSGSDTDPEEAYFTSPYFERVVKYFHQGFKVSRCLLGSNKILHGVDDSPEDFEFISAFIHQVEGTLNEVFGKSIDEMHAWMLEERKEERRRDQAEDEAWNRQSRMNMARAHTRRAGSRIFRD</sequence>